<dbReference type="SUPFAM" id="SSF54171">
    <property type="entry name" value="DNA-binding domain"/>
    <property type="match status" value="2"/>
</dbReference>
<gene>
    <name evidence="10" type="ORF">RDI58_007685</name>
</gene>
<keyword evidence="8" id="KW-0539">Nucleus</keyword>
<dbReference type="PROSITE" id="PS51032">
    <property type="entry name" value="AP2_ERF"/>
    <property type="match status" value="2"/>
</dbReference>
<evidence type="ECO:0000313" key="11">
    <source>
        <dbReference type="Proteomes" id="UP001371456"/>
    </source>
</evidence>
<evidence type="ECO:0000256" key="4">
    <source>
        <dbReference type="ARBA" id="ARBA00023015"/>
    </source>
</evidence>
<keyword evidence="2" id="KW-0936">Ethylene signaling pathway</keyword>
<feature type="domain" description="AP2/ERF" evidence="9">
    <location>
        <begin position="97"/>
        <end position="155"/>
    </location>
</feature>
<dbReference type="GO" id="GO:0009873">
    <property type="term" value="P:ethylene-activated signaling pathway"/>
    <property type="evidence" value="ECO:0007669"/>
    <property type="project" value="UniProtKB-KW"/>
</dbReference>
<keyword evidence="11" id="KW-1185">Reference proteome</keyword>
<name>A0AAN8YJ46_SOLBU</name>
<evidence type="ECO:0000256" key="5">
    <source>
        <dbReference type="ARBA" id="ARBA00023125"/>
    </source>
</evidence>
<sequence>MASSPQGSLDSIREHLLDDDVAFMKYYCSNTCFSFETTQTSKTEFDGFLEFEAKPLVMSLNSPKQSNFKERKPSLNVAIPAKAVVVEKVEVESEKKHYRGVRQRPWGKFAAEIRDPNRKGTRVWLGTFDTAVDAAKAYDRAAFKLRGSKAILNFPLEVANFKQQNHDDDDVEIPQPVSSKRVRGETEQLVIKKERKIEEERVVPMASPLTPSNWSTIWDGKGIFEVPPLSPLSQLLKKMASSPQGSLDSIREHLLDDDVTFMEYYCSNTCFSFETTQTSKTEFDGFLEFEAKPHVISSNSPKQSNFRERKPSLNVAIPAKAVVVEKVEVESEKKHYRGVRQRPWGKFAAEIRDPNRKGTRVWLGTFDTAVDAAKAYDRAAFKLRGSKAILNFPLEVANFKQQNHDDDDDVEIKTEMKSSGSKRMRETEQLVMKKEVKIEEERVGTASPLTPSNWSTIWEGGDGKGIFEVPPLSPHMVPSFIVI</sequence>
<evidence type="ECO:0000313" key="10">
    <source>
        <dbReference type="EMBL" id="KAK6794232.1"/>
    </source>
</evidence>
<dbReference type="GO" id="GO:0000976">
    <property type="term" value="F:transcription cis-regulatory region binding"/>
    <property type="evidence" value="ECO:0007669"/>
    <property type="project" value="UniProtKB-ARBA"/>
</dbReference>
<dbReference type="PANTHER" id="PTHR31190">
    <property type="entry name" value="DNA-BINDING DOMAIN"/>
    <property type="match status" value="1"/>
</dbReference>
<accession>A0AAN8YJ46</accession>
<dbReference type="InterPro" id="IPR036955">
    <property type="entry name" value="AP2/ERF_dom_sf"/>
</dbReference>
<evidence type="ECO:0000256" key="1">
    <source>
        <dbReference type="ARBA" id="ARBA00004123"/>
    </source>
</evidence>
<keyword evidence="6" id="KW-0010">Activator</keyword>
<dbReference type="PANTHER" id="PTHR31190:SF499">
    <property type="entry name" value="ETHYLENE-RESPONSIVE TRANSCRIPTION FACTOR ERF105"/>
    <property type="match status" value="1"/>
</dbReference>
<comment type="caution">
    <text evidence="10">The sequence shown here is derived from an EMBL/GenBank/DDBJ whole genome shotgun (WGS) entry which is preliminary data.</text>
</comment>
<evidence type="ECO:0000256" key="2">
    <source>
        <dbReference type="ARBA" id="ARBA00022745"/>
    </source>
</evidence>
<dbReference type="GO" id="GO:0006952">
    <property type="term" value="P:defense response"/>
    <property type="evidence" value="ECO:0007669"/>
    <property type="project" value="UniProtKB-KW"/>
</dbReference>
<keyword evidence="4" id="KW-0805">Transcription regulation</keyword>
<comment type="subcellular location">
    <subcellularLocation>
        <location evidence="1">Nucleus</location>
    </subcellularLocation>
</comment>
<dbReference type="PRINTS" id="PR00367">
    <property type="entry name" value="ETHRSPELEMNT"/>
</dbReference>
<evidence type="ECO:0000259" key="9">
    <source>
        <dbReference type="PROSITE" id="PS51032"/>
    </source>
</evidence>
<dbReference type="SMART" id="SM00380">
    <property type="entry name" value="AP2"/>
    <property type="match status" value="2"/>
</dbReference>
<reference evidence="10 11" key="1">
    <citation type="submission" date="2024-02" db="EMBL/GenBank/DDBJ databases">
        <title>de novo genome assembly of Solanum bulbocastanum strain 11H21.</title>
        <authorList>
            <person name="Hosaka A.J."/>
        </authorList>
    </citation>
    <scope>NUCLEOTIDE SEQUENCE [LARGE SCALE GENOMIC DNA]</scope>
    <source>
        <tissue evidence="10">Young leaves</tissue>
    </source>
</reference>
<dbReference type="Proteomes" id="UP001371456">
    <property type="component" value="Unassembled WGS sequence"/>
</dbReference>
<organism evidence="10 11">
    <name type="scientific">Solanum bulbocastanum</name>
    <name type="common">Wild potato</name>
    <dbReference type="NCBI Taxonomy" id="147425"/>
    <lineage>
        <taxon>Eukaryota</taxon>
        <taxon>Viridiplantae</taxon>
        <taxon>Streptophyta</taxon>
        <taxon>Embryophyta</taxon>
        <taxon>Tracheophyta</taxon>
        <taxon>Spermatophyta</taxon>
        <taxon>Magnoliopsida</taxon>
        <taxon>eudicotyledons</taxon>
        <taxon>Gunneridae</taxon>
        <taxon>Pentapetalae</taxon>
        <taxon>asterids</taxon>
        <taxon>lamiids</taxon>
        <taxon>Solanales</taxon>
        <taxon>Solanaceae</taxon>
        <taxon>Solanoideae</taxon>
        <taxon>Solaneae</taxon>
        <taxon>Solanum</taxon>
    </lineage>
</organism>
<feature type="domain" description="AP2/ERF" evidence="9">
    <location>
        <begin position="335"/>
        <end position="393"/>
    </location>
</feature>
<dbReference type="InterPro" id="IPR044808">
    <property type="entry name" value="ERF_plant"/>
</dbReference>
<evidence type="ECO:0000256" key="8">
    <source>
        <dbReference type="ARBA" id="ARBA00023242"/>
    </source>
</evidence>
<dbReference type="Gene3D" id="3.30.730.10">
    <property type="entry name" value="AP2/ERF domain"/>
    <property type="match status" value="2"/>
</dbReference>
<dbReference type="GO" id="GO:0005634">
    <property type="term" value="C:nucleus"/>
    <property type="evidence" value="ECO:0007669"/>
    <property type="project" value="UniProtKB-SubCell"/>
</dbReference>
<dbReference type="InterPro" id="IPR016177">
    <property type="entry name" value="DNA-bd_dom_sf"/>
</dbReference>
<dbReference type="AlphaFoldDB" id="A0AAN8YJ46"/>
<keyword evidence="7" id="KW-0804">Transcription</keyword>
<evidence type="ECO:0000256" key="6">
    <source>
        <dbReference type="ARBA" id="ARBA00023159"/>
    </source>
</evidence>
<proteinExistence type="predicted"/>
<dbReference type="Pfam" id="PF00847">
    <property type="entry name" value="AP2"/>
    <property type="match status" value="2"/>
</dbReference>
<evidence type="ECO:0000256" key="7">
    <source>
        <dbReference type="ARBA" id="ARBA00023163"/>
    </source>
</evidence>
<dbReference type="FunFam" id="3.30.730.10:FF:000001">
    <property type="entry name" value="Ethylene-responsive transcription factor 2"/>
    <property type="match status" value="2"/>
</dbReference>
<dbReference type="InterPro" id="IPR001471">
    <property type="entry name" value="AP2/ERF_dom"/>
</dbReference>
<dbReference type="CDD" id="cd00018">
    <property type="entry name" value="AP2"/>
    <property type="match status" value="2"/>
</dbReference>
<keyword evidence="5" id="KW-0238">DNA-binding</keyword>
<protein>
    <recommendedName>
        <fullName evidence="9">AP2/ERF domain-containing protein</fullName>
    </recommendedName>
</protein>
<dbReference type="EMBL" id="JBANQN010000003">
    <property type="protein sequence ID" value="KAK6794232.1"/>
    <property type="molecule type" value="Genomic_DNA"/>
</dbReference>
<keyword evidence="3" id="KW-0611">Plant defense</keyword>
<evidence type="ECO:0000256" key="3">
    <source>
        <dbReference type="ARBA" id="ARBA00022821"/>
    </source>
</evidence>
<dbReference type="GO" id="GO:0003700">
    <property type="term" value="F:DNA-binding transcription factor activity"/>
    <property type="evidence" value="ECO:0007669"/>
    <property type="project" value="InterPro"/>
</dbReference>